<proteinExistence type="predicted"/>
<sequence>MNTPNSTGTTNRGPQAATSLRSRRTSTGPSTSGTTSNRTSGAAAGRSRSRSRSRDVVPSRQRGGVSRRRETDNAGFAEFLHKLVKVLLLPITIPSRISYNLLTSPTTISTTIKLALFTFLLVLSAGFTAVALAGFWYAGVGRAGGVVDVEGWFVYGSKTSPTPHAYIPLSHPEKTFAQGVGYDVDVTMELVRPRRVDAEEGGNFMLGLDFYSQATGAVVTSVSQPITTPAPGHQTPANTDDVYLPCDNPQQCLPAQPYTPASIPSRIINTFTAPAIYFLRLPFTLSPTSLIFNPLRLLRSSNTSGRNKRRKVKSGKDTFVLRRPVISSFGQNAYATSAGEGGRETFEGKGLVMRPDGSGRGKAGTIGAVQVTVGREDGMGVGKGEVKTTGWVVVTFTPRPTGLRYIFASHPMIPLLVVPPIAFFMALSSATFGYFIFSLFFSSARPAQAKPRPKSIDARQPRTTVGESERQVAGGLVVDEPLARPETSQPTSKDGAVHTPARTSSIVQPLNGSTPQGTQTQHLELERGTTREENVSSATGTTSGSSVTSSTAGEDSSESGTITH</sequence>
<dbReference type="EMBL" id="JASBWT010000022">
    <property type="protein sequence ID" value="KAJ9095322.1"/>
    <property type="molecule type" value="Genomic_DNA"/>
</dbReference>
<evidence type="ECO:0000313" key="2">
    <source>
        <dbReference type="Proteomes" id="UP001227268"/>
    </source>
</evidence>
<keyword evidence="2" id="KW-1185">Reference proteome</keyword>
<gene>
    <name evidence="1" type="ORF">QFC21_005688</name>
</gene>
<evidence type="ECO:0000313" key="1">
    <source>
        <dbReference type="EMBL" id="KAJ9095322.1"/>
    </source>
</evidence>
<organism evidence="1 2">
    <name type="scientific">Naganishia friedmannii</name>
    <dbReference type="NCBI Taxonomy" id="89922"/>
    <lineage>
        <taxon>Eukaryota</taxon>
        <taxon>Fungi</taxon>
        <taxon>Dikarya</taxon>
        <taxon>Basidiomycota</taxon>
        <taxon>Agaricomycotina</taxon>
        <taxon>Tremellomycetes</taxon>
        <taxon>Filobasidiales</taxon>
        <taxon>Filobasidiaceae</taxon>
        <taxon>Naganishia</taxon>
    </lineage>
</organism>
<dbReference type="Proteomes" id="UP001227268">
    <property type="component" value="Unassembled WGS sequence"/>
</dbReference>
<comment type="caution">
    <text evidence="1">The sequence shown here is derived from an EMBL/GenBank/DDBJ whole genome shotgun (WGS) entry which is preliminary data.</text>
</comment>
<reference evidence="1" key="1">
    <citation type="submission" date="2023-04" db="EMBL/GenBank/DDBJ databases">
        <title>Draft Genome sequencing of Naganishia species isolated from polar environments using Oxford Nanopore Technology.</title>
        <authorList>
            <person name="Leo P."/>
            <person name="Venkateswaran K."/>
        </authorList>
    </citation>
    <scope>NUCLEOTIDE SEQUENCE</scope>
    <source>
        <strain evidence="1">MNA-CCFEE 5423</strain>
    </source>
</reference>
<accession>A0ACC2V8L7</accession>
<name>A0ACC2V8L7_9TREE</name>
<protein>
    <submittedName>
        <fullName evidence="1">Uncharacterized protein</fullName>
    </submittedName>
</protein>